<dbReference type="SMART" id="SM00120">
    <property type="entry name" value="HX"/>
    <property type="match status" value="4"/>
</dbReference>
<dbReference type="PROSITE" id="PS51642">
    <property type="entry name" value="HEMOPEXIN_2"/>
    <property type="match status" value="1"/>
</dbReference>
<dbReference type="SUPFAM" id="SSF50923">
    <property type="entry name" value="Hemopexin-like domain"/>
    <property type="match status" value="2"/>
</dbReference>
<dbReference type="AlphaFoldDB" id="A0A1S2XHS6"/>
<dbReference type="KEGG" id="cam:101507760"/>
<dbReference type="InterPro" id="IPR018487">
    <property type="entry name" value="Hemopexin-like_repeat"/>
</dbReference>
<evidence type="ECO:0000313" key="2">
    <source>
        <dbReference type="Proteomes" id="UP000087171"/>
    </source>
</evidence>
<dbReference type="Pfam" id="PF00045">
    <property type="entry name" value="Hemopexin"/>
    <property type="match status" value="1"/>
</dbReference>
<dbReference type="GeneID" id="101507760"/>
<protein>
    <submittedName>
        <fullName evidence="3">Albumin-2-like</fullName>
    </submittedName>
</protein>
<proteinExistence type="predicted"/>
<dbReference type="RefSeq" id="XP_004488690.1">
    <property type="nucleotide sequence ID" value="XM_004488633.3"/>
</dbReference>
<reference evidence="3" key="2">
    <citation type="submission" date="2025-08" db="UniProtKB">
        <authorList>
            <consortium name="RefSeq"/>
        </authorList>
    </citation>
    <scope>IDENTIFICATION</scope>
    <source>
        <tissue evidence="3">Etiolated seedlings</tissue>
    </source>
</reference>
<evidence type="ECO:0000313" key="3">
    <source>
        <dbReference type="RefSeq" id="XP_004488690.1"/>
    </source>
</evidence>
<feature type="repeat" description="Hemopexin" evidence="1">
    <location>
        <begin position="163"/>
        <end position="216"/>
    </location>
</feature>
<name>A0A1S2XHS6_CICAR</name>
<reference evidence="2" key="1">
    <citation type="journal article" date="2013" name="Nat. Biotechnol.">
        <title>Draft genome sequence of chickpea (Cicer arietinum) provides a resource for trait improvement.</title>
        <authorList>
            <person name="Varshney R.K."/>
            <person name="Song C."/>
            <person name="Saxena R.K."/>
            <person name="Azam S."/>
            <person name="Yu S."/>
            <person name="Sharpe A.G."/>
            <person name="Cannon S."/>
            <person name="Baek J."/>
            <person name="Rosen B.D."/>
            <person name="Tar'an B."/>
            <person name="Millan T."/>
            <person name="Zhang X."/>
            <person name="Ramsay L.D."/>
            <person name="Iwata A."/>
            <person name="Wang Y."/>
            <person name="Nelson W."/>
            <person name="Farmer A.D."/>
            <person name="Gaur P.M."/>
            <person name="Soderlund C."/>
            <person name="Penmetsa R.V."/>
            <person name="Xu C."/>
            <person name="Bharti A.K."/>
            <person name="He W."/>
            <person name="Winter P."/>
            <person name="Zhao S."/>
            <person name="Hane J.K."/>
            <person name="Carrasquilla-Garcia N."/>
            <person name="Condie J.A."/>
            <person name="Upadhyaya H.D."/>
            <person name="Luo M.C."/>
            <person name="Thudi M."/>
            <person name="Gowda C.L."/>
            <person name="Singh N.P."/>
            <person name="Lichtenzveig J."/>
            <person name="Gali K.K."/>
            <person name="Rubio J."/>
            <person name="Nadarajan N."/>
            <person name="Dolezel J."/>
            <person name="Bansal K.C."/>
            <person name="Xu X."/>
            <person name="Edwards D."/>
            <person name="Zhang G."/>
            <person name="Kahl G."/>
            <person name="Gil J."/>
            <person name="Singh K.B."/>
            <person name="Datta S.K."/>
            <person name="Jackson S.A."/>
            <person name="Wang J."/>
            <person name="Cook D.R."/>
        </authorList>
    </citation>
    <scope>NUCLEOTIDE SEQUENCE [LARGE SCALE GENOMIC DNA]</scope>
    <source>
        <strain evidence="2">cv. CDC Frontier</strain>
    </source>
</reference>
<dbReference type="Proteomes" id="UP000087171">
    <property type="component" value="Chromosome Ca1"/>
</dbReference>
<evidence type="ECO:0000256" key="1">
    <source>
        <dbReference type="PROSITE-ProRule" id="PRU01011"/>
    </source>
</evidence>
<keyword evidence="2" id="KW-1185">Reference proteome</keyword>
<dbReference type="InterPro" id="IPR036375">
    <property type="entry name" value="Hemopexin-like_dom_sf"/>
</dbReference>
<accession>A0A1S2XHS6</accession>
<dbReference type="Gene3D" id="2.110.10.10">
    <property type="entry name" value="Hemopexin-like domain"/>
    <property type="match status" value="1"/>
</dbReference>
<organism evidence="2 3">
    <name type="scientific">Cicer arietinum</name>
    <name type="common">Chickpea</name>
    <name type="synonym">Garbanzo</name>
    <dbReference type="NCBI Taxonomy" id="3827"/>
    <lineage>
        <taxon>Eukaryota</taxon>
        <taxon>Viridiplantae</taxon>
        <taxon>Streptophyta</taxon>
        <taxon>Embryophyta</taxon>
        <taxon>Tracheophyta</taxon>
        <taxon>Spermatophyta</taxon>
        <taxon>Magnoliopsida</taxon>
        <taxon>eudicotyledons</taxon>
        <taxon>Gunneridae</taxon>
        <taxon>Pentapetalae</taxon>
        <taxon>rosids</taxon>
        <taxon>fabids</taxon>
        <taxon>Fabales</taxon>
        <taxon>Fabaceae</taxon>
        <taxon>Papilionoideae</taxon>
        <taxon>50 kb inversion clade</taxon>
        <taxon>NPAAA clade</taxon>
        <taxon>Hologalegina</taxon>
        <taxon>IRL clade</taxon>
        <taxon>Cicereae</taxon>
        <taxon>Cicer</taxon>
    </lineage>
</organism>
<sequence>MSNLSIDAAYRSSVHNECYIFVKERYVVVNYNPGGKKEKIIHGPKHISDGFPMLIGTEFEKGIDCAFDGDNNEAYIFSGKYGGKIDYVNLTLLKDKTPIKDMFPSLKDTKLVNGIDAGIRSTGKDVFLFKGDEYVRIDYQSELVKSNKYIRTGFQSLVGTVFEFGIDAAFASHVQNEAYIFKGDYYARINVAPGTASGDFIVGGRIKRIHDDWPALHSILKN</sequence>
<gene>
    <name evidence="3" type="primary">LOC101507760</name>
</gene>
<dbReference type="OrthoDB" id="756060at2759"/>
<dbReference type="PaxDb" id="3827-XP_004488690.1"/>